<organism evidence="1 2">
    <name type="scientific">Escherichia albertii (strain TW07627)</name>
    <dbReference type="NCBI Taxonomy" id="502347"/>
    <lineage>
        <taxon>Bacteria</taxon>
        <taxon>Pseudomonadati</taxon>
        <taxon>Pseudomonadota</taxon>
        <taxon>Gammaproteobacteria</taxon>
        <taxon>Enterobacterales</taxon>
        <taxon>Enterobacteriaceae</taxon>
        <taxon>Escherichia</taxon>
    </lineage>
</organism>
<protein>
    <submittedName>
        <fullName evidence="1">Uncharacterized protein</fullName>
    </submittedName>
</protein>
<comment type="caution">
    <text evidence="1">The sequence shown here is derived from an EMBL/GenBank/DDBJ whole genome shotgun (WGS) entry which is preliminary data.</text>
</comment>
<evidence type="ECO:0000313" key="2">
    <source>
        <dbReference type="Proteomes" id="UP000003042"/>
    </source>
</evidence>
<proteinExistence type="predicted"/>
<name>A0ABC9NVP1_ESCAT</name>
<evidence type="ECO:0000313" key="1">
    <source>
        <dbReference type="EMBL" id="EDS94157.1"/>
    </source>
</evidence>
<reference evidence="1 2" key="1">
    <citation type="submission" date="2008-02" db="EMBL/GenBank/DDBJ databases">
        <title>Annotation of Escherichia albertii TW07627.</title>
        <authorList>
            <person name="Sutton G."/>
            <person name="Whittam T.S."/>
            <person name="Sebastian Y."/>
        </authorList>
    </citation>
    <scope>NUCLEOTIDE SEQUENCE [LARGE SCALE GENOMIC DNA]</scope>
    <source>
        <strain evidence="1 2">TW07627</strain>
    </source>
</reference>
<dbReference type="Proteomes" id="UP000003042">
    <property type="component" value="Unassembled WGS sequence"/>
</dbReference>
<accession>A0ABC9NVP1</accession>
<dbReference type="EMBL" id="ABKX01000001">
    <property type="protein sequence ID" value="EDS94157.1"/>
    <property type="molecule type" value="Genomic_DNA"/>
</dbReference>
<sequence>MRIKITPVNENDIRVIVIGCKSYVFYISSFDCDILDVCNAIKNDILVRISKKRMKAR</sequence>
<dbReference type="AlphaFoldDB" id="A0ABC9NVP1"/>
<gene>
    <name evidence="1" type="ORF">ESCAB7627_0857</name>
</gene>